<feature type="modified residue" description="N6-carboxylysine" evidence="3 5">
    <location>
        <position position="139"/>
    </location>
</feature>
<dbReference type="SUPFAM" id="SSF51556">
    <property type="entry name" value="Metallo-dependent hydrolases"/>
    <property type="match status" value="1"/>
</dbReference>
<dbReference type="PROSITE" id="PS51347">
    <property type="entry name" value="PHOSPHOTRIESTERASE_2"/>
    <property type="match status" value="1"/>
</dbReference>
<feature type="binding site" evidence="4">
    <location>
        <position position="200"/>
    </location>
    <ligand>
        <name>Zn(2+)</name>
        <dbReference type="ChEBI" id="CHEBI:29105"/>
        <label>2</label>
    </ligand>
</feature>
<comment type="similarity">
    <text evidence="5">Belongs to the metallo-dependent hydrolases superfamily. Phosphotriesterase family.</text>
</comment>
<gene>
    <name evidence="6" type="ORF">M3202_09565</name>
</gene>
<feature type="binding site" evidence="4">
    <location>
        <position position="172"/>
    </location>
    <ligand>
        <name>Zn(2+)</name>
        <dbReference type="ChEBI" id="CHEBI:29105"/>
        <label>2</label>
    </ligand>
</feature>
<feature type="binding site" evidence="4">
    <location>
        <position position="24"/>
    </location>
    <ligand>
        <name>Zn(2+)</name>
        <dbReference type="ChEBI" id="CHEBI:29105"/>
        <label>1</label>
    </ligand>
</feature>
<keyword evidence="1 4" id="KW-0479">Metal-binding</keyword>
<protein>
    <submittedName>
        <fullName evidence="6">Phosphotriesterase-related protein</fullName>
    </submittedName>
</protein>
<dbReference type="PANTHER" id="PTHR10819">
    <property type="entry name" value="PHOSPHOTRIESTERASE-RELATED"/>
    <property type="match status" value="1"/>
</dbReference>
<dbReference type="PIRSF" id="PIRSF016839">
    <property type="entry name" value="PhP"/>
    <property type="match status" value="1"/>
</dbReference>
<evidence type="ECO:0000256" key="1">
    <source>
        <dbReference type="ARBA" id="ARBA00022723"/>
    </source>
</evidence>
<feature type="binding site" evidence="4">
    <location>
        <position position="22"/>
    </location>
    <ligand>
        <name>Zn(2+)</name>
        <dbReference type="ChEBI" id="CHEBI:29105"/>
        <label>1</label>
    </ligand>
</feature>
<dbReference type="Proteomes" id="UP001139179">
    <property type="component" value="Unassembled WGS sequence"/>
</dbReference>
<dbReference type="RefSeq" id="WP_251223124.1">
    <property type="nucleotide sequence ID" value="NZ_JAMBOL010000006.1"/>
</dbReference>
<name>A0A9X2IMX4_9BACI</name>
<dbReference type="GO" id="GO:0016787">
    <property type="term" value="F:hydrolase activity"/>
    <property type="evidence" value="ECO:0007669"/>
    <property type="project" value="UniProtKB-KW"/>
</dbReference>
<dbReference type="PANTHER" id="PTHR10819:SF3">
    <property type="entry name" value="PHOSPHOTRIESTERASE-RELATED PROTEIN"/>
    <property type="match status" value="1"/>
</dbReference>
<dbReference type="Gene3D" id="3.20.20.140">
    <property type="entry name" value="Metal-dependent hydrolases"/>
    <property type="match status" value="1"/>
</dbReference>
<dbReference type="Pfam" id="PF02126">
    <property type="entry name" value="PTE"/>
    <property type="match status" value="1"/>
</dbReference>
<feature type="binding site" description="via carbamate group" evidence="4">
    <location>
        <position position="139"/>
    </location>
    <ligand>
        <name>Zn(2+)</name>
        <dbReference type="ChEBI" id="CHEBI:29105"/>
        <label>1</label>
    </ligand>
</feature>
<dbReference type="EMBL" id="JAMBOL010000006">
    <property type="protein sequence ID" value="MCM3714334.1"/>
    <property type="molecule type" value="Genomic_DNA"/>
</dbReference>
<comment type="cofactor">
    <cofactor evidence="4">
        <name>a divalent metal cation</name>
        <dbReference type="ChEBI" id="CHEBI:60240"/>
    </cofactor>
    <text evidence="4">Binds 2 divalent metal cations per subunit.</text>
</comment>
<evidence type="ECO:0000256" key="3">
    <source>
        <dbReference type="PIRSR" id="PIRSR601559-50"/>
    </source>
</evidence>
<proteinExistence type="inferred from homology"/>
<accession>A0A9X2IMX4</accession>
<evidence type="ECO:0000313" key="7">
    <source>
        <dbReference type="Proteomes" id="UP001139179"/>
    </source>
</evidence>
<keyword evidence="7" id="KW-1185">Reference proteome</keyword>
<evidence type="ECO:0000256" key="5">
    <source>
        <dbReference type="PROSITE-ProRule" id="PRU00679"/>
    </source>
</evidence>
<sequence>MGQVQTVTGEVEINDFNYILMHEHLQIGYTGWHLDPFSPKYIRKEIIDRAVDRLQELKTYGVDCMVDPCTMELGRDPELMAEVSQRSGVRIICSTGFDLEARGKLFAIQRLSWEEILEIYLKEITDGIGETGIRPGIIKAATGYNRITEYEEMCLKAASHASRISGIPIITHTEHGTMGPEQVQLFKSEGVNLQKCIIGHCCANHNLDYQLSILDEGALVGFDRFGNEHFSKDRLRIGTLYGLLQMGYSEQIIISCDSVCSYLGRFPFNEEYENWHPRYLFNSVIPELKQKGIKENDIQNLIQYNPKRYFSI</sequence>
<dbReference type="GO" id="GO:0008270">
    <property type="term" value="F:zinc ion binding"/>
    <property type="evidence" value="ECO:0007669"/>
    <property type="project" value="InterPro"/>
</dbReference>
<keyword evidence="2" id="KW-0378">Hydrolase</keyword>
<organism evidence="6 7">
    <name type="scientific">Halalkalibacter oceani</name>
    <dbReference type="NCBI Taxonomy" id="1653776"/>
    <lineage>
        <taxon>Bacteria</taxon>
        <taxon>Bacillati</taxon>
        <taxon>Bacillota</taxon>
        <taxon>Bacilli</taxon>
        <taxon>Bacillales</taxon>
        <taxon>Bacillaceae</taxon>
        <taxon>Halalkalibacter</taxon>
    </lineage>
</organism>
<evidence type="ECO:0000256" key="2">
    <source>
        <dbReference type="ARBA" id="ARBA00022801"/>
    </source>
</evidence>
<dbReference type="InterPro" id="IPR032466">
    <property type="entry name" value="Metal_Hydrolase"/>
</dbReference>
<evidence type="ECO:0000256" key="4">
    <source>
        <dbReference type="PIRSR" id="PIRSR601559-51"/>
    </source>
</evidence>
<dbReference type="InterPro" id="IPR001559">
    <property type="entry name" value="Phosphotriesterase"/>
</dbReference>
<feature type="binding site" description="via carbamate group" evidence="4">
    <location>
        <position position="139"/>
    </location>
    <ligand>
        <name>Zn(2+)</name>
        <dbReference type="ChEBI" id="CHEBI:29105"/>
        <label>2</label>
    </ligand>
</feature>
<evidence type="ECO:0000313" key="6">
    <source>
        <dbReference type="EMBL" id="MCM3714334.1"/>
    </source>
</evidence>
<feature type="binding site" evidence="4">
    <location>
        <position position="257"/>
    </location>
    <ligand>
        <name>Zn(2+)</name>
        <dbReference type="ChEBI" id="CHEBI:29105"/>
        <label>1</label>
    </ligand>
</feature>
<comment type="caution">
    <text evidence="6">The sequence shown here is derived from an EMBL/GenBank/DDBJ whole genome shotgun (WGS) entry which is preliminary data.</text>
</comment>
<reference evidence="6" key="1">
    <citation type="submission" date="2022-05" db="EMBL/GenBank/DDBJ databases">
        <title>Comparative Genomics of Spacecraft Associated Microbes.</title>
        <authorList>
            <person name="Tran M.T."/>
            <person name="Wright A."/>
            <person name="Seuylemezian A."/>
            <person name="Eisen J."/>
            <person name="Coil D."/>
        </authorList>
    </citation>
    <scope>NUCLEOTIDE SEQUENCE</scope>
    <source>
        <strain evidence="6">214.1.1</strain>
    </source>
</reference>
<dbReference type="AlphaFoldDB" id="A0A9X2IMX4"/>